<evidence type="ECO:0000256" key="1">
    <source>
        <dbReference type="SAM" id="MobiDB-lite"/>
    </source>
</evidence>
<dbReference type="EMBL" id="CABWLC010000004">
    <property type="protein sequence ID" value="VXA81504.1"/>
    <property type="molecule type" value="Genomic_DNA"/>
</dbReference>
<organism evidence="2 3">
    <name type="scientific">Aeromonas veronii</name>
    <dbReference type="NCBI Taxonomy" id="654"/>
    <lineage>
        <taxon>Bacteria</taxon>
        <taxon>Pseudomonadati</taxon>
        <taxon>Pseudomonadota</taxon>
        <taxon>Gammaproteobacteria</taxon>
        <taxon>Aeromonadales</taxon>
        <taxon>Aeromonadaceae</taxon>
        <taxon>Aeromonas</taxon>
    </lineage>
</organism>
<proteinExistence type="predicted"/>
<name>A0A653KSE5_AERVE</name>
<reference evidence="2 3" key="1">
    <citation type="submission" date="2019-10" db="EMBL/GenBank/DDBJ databases">
        <authorList>
            <person name="Karimi E."/>
        </authorList>
    </citation>
    <scope>NUCLEOTIDE SEQUENCE [LARGE SCALE GENOMIC DNA]</scope>
    <source>
        <strain evidence="2">Aeromonas sp. 8C</strain>
    </source>
</reference>
<gene>
    <name evidence="2" type="ORF">AERO8C_120063</name>
</gene>
<evidence type="ECO:0000313" key="2">
    <source>
        <dbReference type="EMBL" id="VXA81504.1"/>
    </source>
</evidence>
<sequence>MVALARLNSDCTSAASGLSLGSKSDNNGSKMGLSGDRLDDVSKPRTGCWADMIAPFAKKMPGKRMPKTGKIGITLSIRPI</sequence>
<evidence type="ECO:0000313" key="3">
    <source>
        <dbReference type="Proteomes" id="UP000439123"/>
    </source>
</evidence>
<accession>A0A653KSE5</accession>
<dbReference type="AlphaFoldDB" id="A0A653KSE5"/>
<feature type="region of interest" description="Disordered" evidence="1">
    <location>
        <begin position="1"/>
        <end position="40"/>
    </location>
</feature>
<dbReference type="Proteomes" id="UP000439123">
    <property type="component" value="Unassembled WGS sequence"/>
</dbReference>
<protein>
    <submittedName>
        <fullName evidence="2">Uncharacterized protein</fullName>
    </submittedName>
</protein>
<feature type="compositionally biased region" description="Low complexity" evidence="1">
    <location>
        <begin position="13"/>
        <end position="22"/>
    </location>
</feature>